<keyword evidence="3" id="KW-0233">DNA recombination</keyword>
<dbReference type="InterPro" id="IPR025269">
    <property type="entry name" value="SAM-like_dom"/>
</dbReference>
<comment type="caution">
    <text evidence="6">The sequence shown here is derived from an EMBL/GenBank/DDBJ whole genome shotgun (WGS) entry which is preliminary data.</text>
</comment>
<evidence type="ECO:0000259" key="5">
    <source>
        <dbReference type="PROSITE" id="PS51900"/>
    </source>
</evidence>
<evidence type="ECO:0000313" key="6">
    <source>
        <dbReference type="EMBL" id="TGN27871.1"/>
    </source>
</evidence>
<accession>A0A4Z1C6E2</accession>
<gene>
    <name evidence="6" type="ORF">E4J94_06565</name>
</gene>
<sequence>MMLNFFLPNYGNLKNIHLSLIDPVQNTTYTFRTQLQISEDDWDKEKQRPINIYLKRFKKINNLLDKIKLQVTEHVQEKLATKKNIQQRVLSKEIKLICKEKITKIPDNSLMLLMENYIFLKKESICHSTYKRYQVFFKLLERFEGFTCKRLYINQVNADFMRDFMIFGKDEKYSESTIYRTICFVKTILNFAEIKGFRTNVRELKIRRGKQSREMVTLNDKEIKKIKSTRVSKDLKDAKNWLLISCFVGQRFSDFMNFSSDQLIKIGDKSCIKFTQQKTKKEIILPLHPIVLDILRRNKNQFPKQMDIQQYNISIKKIAKIAHIDETIKARKRLGFRSKTMLVNKWEMLSSHIGRRSFATNFYGKIPTPLLIEATGHSSEHMFLKYINPSNYERIISLSSYFEKL</sequence>
<dbReference type="InterPro" id="IPR044068">
    <property type="entry name" value="CB"/>
</dbReference>
<dbReference type="Proteomes" id="UP000297998">
    <property type="component" value="Unassembled WGS sequence"/>
</dbReference>
<dbReference type="GO" id="GO:0015074">
    <property type="term" value="P:DNA integration"/>
    <property type="evidence" value="ECO:0007669"/>
    <property type="project" value="UniProtKB-KW"/>
</dbReference>
<dbReference type="GO" id="GO:0006310">
    <property type="term" value="P:DNA recombination"/>
    <property type="evidence" value="ECO:0007669"/>
    <property type="project" value="UniProtKB-KW"/>
</dbReference>
<name>A0A4Z1C6E2_9FLAO</name>
<organism evidence="6 7">
    <name type="scientific">Empedobacter tilapiae</name>
    <dbReference type="NCBI Taxonomy" id="2491114"/>
    <lineage>
        <taxon>Bacteria</taxon>
        <taxon>Pseudomonadati</taxon>
        <taxon>Bacteroidota</taxon>
        <taxon>Flavobacteriia</taxon>
        <taxon>Flavobacteriales</taxon>
        <taxon>Weeksellaceae</taxon>
        <taxon>Empedobacter</taxon>
    </lineage>
</organism>
<keyword evidence="7" id="KW-1185">Reference proteome</keyword>
<keyword evidence="1" id="KW-0229">DNA integration</keyword>
<keyword evidence="2 4" id="KW-0238">DNA-binding</keyword>
<feature type="domain" description="Core-binding (CB)" evidence="5">
    <location>
        <begin position="108"/>
        <end position="193"/>
    </location>
</feature>
<dbReference type="SUPFAM" id="SSF56349">
    <property type="entry name" value="DNA breaking-rejoining enzymes"/>
    <property type="match status" value="1"/>
</dbReference>
<dbReference type="InterPro" id="IPR011010">
    <property type="entry name" value="DNA_brk_join_enz"/>
</dbReference>
<dbReference type="AlphaFoldDB" id="A0A4Z1C6E2"/>
<evidence type="ECO:0000256" key="3">
    <source>
        <dbReference type="ARBA" id="ARBA00023172"/>
    </source>
</evidence>
<dbReference type="PROSITE" id="PS51900">
    <property type="entry name" value="CB"/>
    <property type="match status" value="1"/>
</dbReference>
<proteinExistence type="predicted"/>
<dbReference type="EMBL" id="SRPE01000004">
    <property type="protein sequence ID" value="TGN27871.1"/>
    <property type="molecule type" value="Genomic_DNA"/>
</dbReference>
<protein>
    <submittedName>
        <fullName evidence="6">Integrase</fullName>
    </submittedName>
</protein>
<dbReference type="Pfam" id="PF13102">
    <property type="entry name" value="Phage_int_SAM_5"/>
    <property type="match status" value="1"/>
</dbReference>
<evidence type="ECO:0000256" key="2">
    <source>
        <dbReference type="ARBA" id="ARBA00023125"/>
    </source>
</evidence>
<evidence type="ECO:0000313" key="7">
    <source>
        <dbReference type="Proteomes" id="UP000297998"/>
    </source>
</evidence>
<evidence type="ECO:0000256" key="1">
    <source>
        <dbReference type="ARBA" id="ARBA00022908"/>
    </source>
</evidence>
<reference evidence="6 7" key="1">
    <citation type="submission" date="2019-03" db="EMBL/GenBank/DDBJ databases">
        <title>Empedobacter tilapiae sp. nov., isolated from an intestine of Nile tilapia Oreochromis niloticus.</title>
        <authorList>
            <person name="Kim Y.-O."/>
            <person name="Yoon J.-H."/>
        </authorList>
    </citation>
    <scope>NUCLEOTIDE SEQUENCE [LARGE SCALE GENOMIC DNA]</scope>
    <source>
        <strain evidence="6 7">MRS2</strain>
    </source>
</reference>
<dbReference type="RefSeq" id="WP_135835059.1">
    <property type="nucleotide sequence ID" value="NZ_SRPE01000004.1"/>
</dbReference>
<dbReference type="Gene3D" id="1.10.443.10">
    <property type="entry name" value="Intergrase catalytic core"/>
    <property type="match status" value="1"/>
</dbReference>
<dbReference type="InterPro" id="IPR010998">
    <property type="entry name" value="Integrase_recombinase_N"/>
</dbReference>
<dbReference type="Gene3D" id="1.10.150.130">
    <property type="match status" value="1"/>
</dbReference>
<dbReference type="OrthoDB" id="892893at2"/>
<evidence type="ECO:0000256" key="4">
    <source>
        <dbReference type="PROSITE-ProRule" id="PRU01248"/>
    </source>
</evidence>
<dbReference type="InterPro" id="IPR013762">
    <property type="entry name" value="Integrase-like_cat_sf"/>
</dbReference>
<dbReference type="GO" id="GO:0003677">
    <property type="term" value="F:DNA binding"/>
    <property type="evidence" value="ECO:0007669"/>
    <property type="project" value="UniProtKB-UniRule"/>
</dbReference>